<protein>
    <submittedName>
        <fullName evidence="3">Ovule protein</fullName>
    </submittedName>
</protein>
<accession>A0A0K0CV35</accession>
<feature type="compositionally biased region" description="Basic and acidic residues" evidence="1">
    <location>
        <begin position="31"/>
        <end position="45"/>
    </location>
</feature>
<evidence type="ECO:0000313" key="3">
    <source>
        <dbReference type="WBParaSite" id="ACAC_0000115301-mRNA-1"/>
    </source>
</evidence>
<feature type="compositionally biased region" description="Basic and acidic residues" evidence="1">
    <location>
        <begin position="159"/>
        <end position="169"/>
    </location>
</feature>
<dbReference type="WBParaSite" id="ACAC_0000115301-mRNA-1">
    <property type="protein sequence ID" value="ACAC_0000115301-mRNA-1"/>
    <property type="gene ID" value="ACAC_0000115301"/>
</dbReference>
<evidence type="ECO:0000256" key="1">
    <source>
        <dbReference type="SAM" id="MobiDB-lite"/>
    </source>
</evidence>
<name>A0A0K0CV35_ANGCA</name>
<feature type="region of interest" description="Disordered" evidence="1">
    <location>
        <begin position="1"/>
        <end position="169"/>
    </location>
</feature>
<dbReference type="Proteomes" id="UP000035642">
    <property type="component" value="Unassembled WGS sequence"/>
</dbReference>
<reference evidence="2" key="1">
    <citation type="submission" date="2012-09" db="EMBL/GenBank/DDBJ databases">
        <authorList>
            <person name="Martin A.A."/>
        </authorList>
    </citation>
    <scope>NUCLEOTIDE SEQUENCE</scope>
</reference>
<feature type="compositionally biased region" description="Basic and acidic residues" evidence="1">
    <location>
        <begin position="56"/>
        <end position="123"/>
    </location>
</feature>
<sequence length="169" mass="19291">MQKNKNNRDNHGEDHSETSGNLHRRIFSVEQAERQGGRTEKRGEGTAEEAPAIEGAKSHEKSQPTKVHDRNHKESEEKQENQQLHSHSESEHKKKDGENPTEHKDYEVRKENELSDAFLEQKSRVNFIASTGGTEEEEMQAAENSRERKKEPGITSSEGYRKTGNDSLQ</sequence>
<proteinExistence type="predicted"/>
<keyword evidence="2" id="KW-1185">Reference proteome</keyword>
<dbReference type="AlphaFoldDB" id="A0A0K0CV35"/>
<evidence type="ECO:0000313" key="2">
    <source>
        <dbReference type="Proteomes" id="UP000035642"/>
    </source>
</evidence>
<organism evidence="2 3">
    <name type="scientific">Angiostrongylus cantonensis</name>
    <name type="common">Rat lungworm</name>
    <dbReference type="NCBI Taxonomy" id="6313"/>
    <lineage>
        <taxon>Eukaryota</taxon>
        <taxon>Metazoa</taxon>
        <taxon>Ecdysozoa</taxon>
        <taxon>Nematoda</taxon>
        <taxon>Chromadorea</taxon>
        <taxon>Rhabditida</taxon>
        <taxon>Rhabditina</taxon>
        <taxon>Rhabditomorpha</taxon>
        <taxon>Strongyloidea</taxon>
        <taxon>Metastrongylidae</taxon>
        <taxon>Angiostrongylus</taxon>
    </lineage>
</organism>
<reference evidence="3" key="2">
    <citation type="submission" date="2017-02" db="UniProtKB">
        <authorList>
            <consortium name="WormBaseParasite"/>
        </authorList>
    </citation>
    <scope>IDENTIFICATION</scope>
</reference>
<feature type="compositionally biased region" description="Basic and acidic residues" evidence="1">
    <location>
        <begin position="1"/>
        <end position="17"/>
    </location>
</feature>